<evidence type="ECO:0000313" key="2">
    <source>
        <dbReference type="EMBL" id="AUJ25485.1"/>
    </source>
</evidence>
<evidence type="ECO:0008006" key="4">
    <source>
        <dbReference type="Google" id="ProtNLM"/>
    </source>
</evidence>
<organism evidence="2 3">
    <name type="scientific">Virgibacillus dokdonensis</name>
    <dbReference type="NCBI Taxonomy" id="302167"/>
    <lineage>
        <taxon>Bacteria</taxon>
        <taxon>Bacillati</taxon>
        <taxon>Bacillota</taxon>
        <taxon>Bacilli</taxon>
        <taxon>Bacillales</taxon>
        <taxon>Bacillaceae</taxon>
        <taxon>Virgibacillus</taxon>
    </lineage>
</organism>
<evidence type="ECO:0000313" key="3">
    <source>
        <dbReference type="Proteomes" id="UP000234237"/>
    </source>
</evidence>
<protein>
    <recommendedName>
        <fullName evidence="4">DUF3147 family protein</fullName>
    </recommendedName>
</protein>
<keyword evidence="1" id="KW-0472">Membrane</keyword>
<name>A0A2K9J1C3_9BACI</name>
<gene>
    <name evidence="2" type="ORF">A21D_02438</name>
</gene>
<feature type="transmembrane region" description="Helical" evidence="1">
    <location>
        <begin position="86"/>
        <end position="108"/>
    </location>
</feature>
<dbReference type="NCBIfam" id="NF006750">
    <property type="entry name" value="PRK09272.1-3"/>
    <property type="match status" value="1"/>
</dbReference>
<proteinExistence type="predicted"/>
<dbReference type="Proteomes" id="UP000234237">
    <property type="component" value="Chromosome"/>
</dbReference>
<sequence length="117" mass="13106">MYVIMKVIISAIVIGIVTEVARRFPTYGGVVAALPLVSLLSIIWLYFQGEQNHTLSKFALGVLWGFPATAVLLLIVYFLLKNSTPLFISIGVGMFVWLICLFLQDYLLKTLKLSFFS</sequence>
<keyword evidence="1" id="KW-1133">Transmembrane helix</keyword>
<feature type="transmembrane region" description="Helical" evidence="1">
    <location>
        <begin position="59"/>
        <end position="80"/>
    </location>
</feature>
<dbReference type="EMBL" id="CP018622">
    <property type="protein sequence ID" value="AUJ25485.1"/>
    <property type="molecule type" value="Genomic_DNA"/>
</dbReference>
<accession>A0A2K9J1C3</accession>
<reference evidence="3" key="1">
    <citation type="submission" date="2016-11" db="EMBL/GenBank/DDBJ databases">
        <title>Complete genome sequence of Virgibacillus pantothenticus 21D, a halophilic bacterium isolated from the deep hypersaline anoxic basin Discovery in the Mediterranean Sea.</title>
        <authorList>
            <person name="Zeaiter Z."/>
            <person name="Booth J.M."/>
            <person name="Prosdocimi E.M."/>
            <person name="Mapelli F."/>
            <person name="Fusi M."/>
            <person name="Daffonchio D."/>
            <person name="Borin S."/>
            <person name="Crotti E."/>
        </authorList>
    </citation>
    <scope>NUCLEOTIDE SEQUENCE [LARGE SCALE GENOMIC DNA]</scope>
    <source>
        <strain evidence="3">21D</strain>
    </source>
</reference>
<dbReference type="KEGG" id="vpn:A21D_02438"/>
<evidence type="ECO:0000256" key="1">
    <source>
        <dbReference type="SAM" id="Phobius"/>
    </source>
</evidence>
<feature type="transmembrane region" description="Helical" evidence="1">
    <location>
        <begin position="30"/>
        <end position="47"/>
    </location>
</feature>
<keyword evidence="1" id="KW-0812">Transmembrane</keyword>
<dbReference type="AlphaFoldDB" id="A0A2K9J1C3"/>
<dbReference type="RefSeq" id="WP_077702832.1">
    <property type="nucleotide sequence ID" value="NZ_CP018622.1"/>
</dbReference>